<feature type="chain" id="PRO_5045770987" description="DUF2927 domain-containing protein" evidence="1">
    <location>
        <begin position="20"/>
        <end position="322"/>
    </location>
</feature>
<comment type="caution">
    <text evidence="2">The sequence shown here is derived from an EMBL/GenBank/DDBJ whole genome shotgun (WGS) entry which is preliminary data.</text>
</comment>
<proteinExistence type="predicted"/>
<dbReference type="RefSeq" id="WP_374038301.1">
    <property type="nucleotide sequence ID" value="NZ_CP169082.1"/>
</dbReference>
<evidence type="ECO:0000256" key="1">
    <source>
        <dbReference type="SAM" id="SignalP"/>
    </source>
</evidence>
<protein>
    <recommendedName>
        <fullName evidence="4">DUF2927 domain-containing protein</fullName>
    </recommendedName>
</protein>
<gene>
    <name evidence="2" type="ORF">ACFPIE_19615</name>
</gene>
<dbReference type="Proteomes" id="UP001596152">
    <property type="component" value="Unassembled WGS sequence"/>
</dbReference>
<feature type="signal peptide" evidence="1">
    <location>
        <begin position="1"/>
        <end position="19"/>
    </location>
</feature>
<organism evidence="2 3">
    <name type="scientific">Brevundimonas staleyi</name>
    <dbReference type="NCBI Taxonomy" id="74326"/>
    <lineage>
        <taxon>Bacteria</taxon>
        <taxon>Pseudomonadati</taxon>
        <taxon>Pseudomonadota</taxon>
        <taxon>Alphaproteobacteria</taxon>
        <taxon>Caulobacterales</taxon>
        <taxon>Caulobacteraceae</taxon>
        <taxon>Brevundimonas</taxon>
    </lineage>
</organism>
<accession>A0ABW0FY22</accession>
<evidence type="ECO:0000313" key="3">
    <source>
        <dbReference type="Proteomes" id="UP001596152"/>
    </source>
</evidence>
<sequence>MPVAAILSSLLLGLNTADAPPPRQQDQAQTALPDVTITGRPTSEAVRDFVGRIAAPVYRRGLAKWEMRVCPGVANLSRDAAQALVDRITAVAADLDIPTGDPGCDPNLVVVFTTDGPGVAQALVAAQPDLFQPNVSGVDRGPAAMRDFQHGDAPVRWWSLSLPVDSDTGQRAVRVPGQRSMESIDSTLARQLGCNPSDCALAYAPMIRIRGASRLRTQIVDVLFKTVIVVDVNRMGQVDTAQLGDYLALVGLAQIDPGADTAGFDTVLNLFDDGGQTGLTEWDRSYLQALYAPRTDLTSPNAQATAVAGIMTRDRRAAARAE</sequence>
<keyword evidence="1" id="KW-0732">Signal</keyword>
<name>A0ABW0FY22_9CAUL</name>
<evidence type="ECO:0008006" key="4">
    <source>
        <dbReference type="Google" id="ProtNLM"/>
    </source>
</evidence>
<dbReference type="EMBL" id="JBHSLF010000055">
    <property type="protein sequence ID" value="MFC5346131.1"/>
    <property type="molecule type" value="Genomic_DNA"/>
</dbReference>
<keyword evidence="3" id="KW-1185">Reference proteome</keyword>
<reference evidence="3" key="1">
    <citation type="journal article" date="2019" name="Int. J. Syst. Evol. Microbiol.">
        <title>The Global Catalogue of Microorganisms (GCM) 10K type strain sequencing project: providing services to taxonomists for standard genome sequencing and annotation.</title>
        <authorList>
            <consortium name="The Broad Institute Genomics Platform"/>
            <consortium name="The Broad Institute Genome Sequencing Center for Infectious Disease"/>
            <person name="Wu L."/>
            <person name="Ma J."/>
        </authorList>
    </citation>
    <scope>NUCLEOTIDE SEQUENCE [LARGE SCALE GENOMIC DNA]</scope>
    <source>
        <strain evidence="3">JCM 12125</strain>
    </source>
</reference>
<evidence type="ECO:0000313" key="2">
    <source>
        <dbReference type="EMBL" id="MFC5346131.1"/>
    </source>
</evidence>